<keyword evidence="2" id="KW-1185">Reference proteome</keyword>
<accession>A0A4C1Z682</accession>
<organism evidence="1 2">
    <name type="scientific">Eumeta variegata</name>
    <name type="common">Bagworm moth</name>
    <name type="synonym">Eumeta japonica</name>
    <dbReference type="NCBI Taxonomy" id="151549"/>
    <lineage>
        <taxon>Eukaryota</taxon>
        <taxon>Metazoa</taxon>
        <taxon>Ecdysozoa</taxon>
        <taxon>Arthropoda</taxon>
        <taxon>Hexapoda</taxon>
        <taxon>Insecta</taxon>
        <taxon>Pterygota</taxon>
        <taxon>Neoptera</taxon>
        <taxon>Endopterygota</taxon>
        <taxon>Lepidoptera</taxon>
        <taxon>Glossata</taxon>
        <taxon>Ditrysia</taxon>
        <taxon>Tineoidea</taxon>
        <taxon>Psychidae</taxon>
        <taxon>Oiketicinae</taxon>
        <taxon>Eumeta</taxon>
    </lineage>
</organism>
<protein>
    <submittedName>
        <fullName evidence="1">Uncharacterized protein</fullName>
    </submittedName>
</protein>
<evidence type="ECO:0000313" key="2">
    <source>
        <dbReference type="Proteomes" id="UP000299102"/>
    </source>
</evidence>
<evidence type="ECO:0000313" key="1">
    <source>
        <dbReference type="EMBL" id="GBP82157.1"/>
    </source>
</evidence>
<name>A0A4C1Z682_EUMVA</name>
<dbReference type="EMBL" id="BGZK01001550">
    <property type="protein sequence ID" value="GBP82157.1"/>
    <property type="molecule type" value="Genomic_DNA"/>
</dbReference>
<proteinExistence type="predicted"/>
<reference evidence="1 2" key="1">
    <citation type="journal article" date="2019" name="Commun. Biol.">
        <title>The bagworm genome reveals a unique fibroin gene that provides high tensile strength.</title>
        <authorList>
            <person name="Kono N."/>
            <person name="Nakamura H."/>
            <person name="Ohtoshi R."/>
            <person name="Tomita M."/>
            <person name="Numata K."/>
            <person name="Arakawa K."/>
        </authorList>
    </citation>
    <scope>NUCLEOTIDE SEQUENCE [LARGE SCALE GENOMIC DNA]</scope>
</reference>
<dbReference type="AlphaFoldDB" id="A0A4C1Z682"/>
<comment type="caution">
    <text evidence="1">The sequence shown here is derived from an EMBL/GenBank/DDBJ whole genome shotgun (WGS) entry which is preliminary data.</text>
</comment>
<sequence>MRSIDHVRISHVNASDRRIRRGSGRAPAANEAKTTAGELNINCARCGCDPDHRNTSPTLNRHKFVGAPAGGRRPPSGALTRGLPVAFAIRTNEITDDVCIYICTKFRNLCSDSGLLLIPVPTPRSLALRTEGVVGSAECRSQFRSRSRRSIIFPVMFSISNRQIRA</sequence>
<gene>
    <name evidence="1" type="ORF">EVAR_65353_1</name>
</gene>
<dbReference type="Proteomes" id="UP000299102">
    <property type="component" value="Unassembled WGS sequence"/>
</dbReference>